<dbReference type="Gene3D" id="1.50.10.10">
    <property type="match status" value="1"/>
</dbReference>
<dbReference type="GO" id="GO:0004134">
    <property type="term" value="F:4-alpha-glucanotransferase activity"/>
    <property type="evidence" value="ECO:0007669"/>
    <property type="project" value="InterPro"/>
</dbReference>
<dbReference type="AlphaFoldDB" id="A0A7X9RZ21"/>
<dbReference type="InterPro" id="IPR012341">
    <property type="entry name" value="6hp_glycosidase-like_sf"/>
</dbReference>
<evidence type="ECO:0000259" key="1">
    <source>
        <dbReference type="Pfam" id="PF06202"/>
    </source>
</evidence>
<protein>
    <recommendedName>
        <fullName evidence="1">Glycogen debranching enzyme C-terminal domain-containing protein</fullName>
    </recommendedName>
</protein>
<comment type="caution">
    <text evidence="2">The sequence shown here is derived from an EMBL/GenBank/DDBJ whole genome shotgun (WGS) entry which is preliminary data.</text>
</comment>
<gene>
    <name evidence="2" type="ORF">HHU12_25335</name>
</gene>
<sequence>MKHLFQLLFLCLIGCNNMPQTTEISSEILDPMRVEVYENENREISFANKESAYYFTQSHENNHEEFSFFAGLNIAQNRIFQGYRLLDGTQDIPFSESTVEVYPYKMKRLYVNGMVETFWMHDYVNVLEVDVKNAQKKLGLKLLGDIKFIKKKDNMAFFSAMESSKVIGVLGKGNSLMKMNRKIISSSSKTGFFIAVGEDIEDAQQLLLETQQHHQQWKHNRINRMENLLLKNAFLTSTNTNFQNAMNWMVITMDQLVSEQQGYGIYAGLPWFNEYWGRDEFISMPGAVLVTGQFEWAKNILRSFGQFQETDKESEFYGRVPNIVNPSNIDYHTTDGTPRFVGELYDYVLYSGDQYLIEELYPTVQRSIEGALKNWTDEKGYLLHDDHETWMDARRNYDKLSYSPRGSRANDIQALWHKQLMAGVYFAQVMKDKKSEEKWQAVADKVKENFNKDFIDQKHNYIADRLDRNDKADYKIRPNQLFTYELADNKSLKWNATKICWEELVYPWGVSSLNRQDENFHPFHHSWENYHKDEGYHNGTIWLWLNGIAMQRMIEANQEEVAYKLFKNMNEQAMTMGVVGGLGENMDCYPRSNSPWPKLTGTYLQAWSNAEHLRVWYQHFLGIQPDMIKGKVLITPHIPVEVGDITYHSFIGEGYIEGQYSPLNQHYLYKFHNISSEITFSIKDFKDVTMEVEDGDVVALEINGDNLNYTHNSNFGDVSKDPQKVEDHQKTAQLFEGIQFCQPFTLEEHPVMKKSFKGDRGI</sequence>
<accession>A0A7X9RZ21</accession>
<dbReference type="PANTHER" id="PTHR10569">
    <property type="entry name" value="GLYCOGEN DEBRANCHING ENZYME"/>
    <property type="match status" value="1"/>
</dbReference>
<dbReference type="Pfam" id="PF06202">
    <property type="entry name" value="GDE_C"/>
    <property type="match status" value="1"/>
</dbReference>
<evidence type="ECO:0000313" key="2">
    <source>
        <dbReference type="EMBL" id="NME71314.1"/>
    </source>
</evidence>
<keyword evidence="3" id="KW-1185">Reference proteome</keyword>
<name>A0A7X9RZ21_9BACT</name>
<organism evidence="2 3">
    <name type="scientific">Flammeovirga aprica JL-4</name>
    <dbReference type="NCBI Taxonomy" id="694437"/>
    <lineage>
        <taxon>Bacteria</taxon>
        <taxon>Pseudomonadati</taxon>
        <taxon>Bacteroidota</taxon>
        <taxon>Cytophagia</taxon>
        <taxon>Cytophagales</taxon>
        <taxon>Flammeovirgaceae</taxon>
        <taxon>Flammeovirga</taxon>
    </lineage>
</organism>
<dbReference type="InterPro" id="IPR008928">
    <property type="entry name" value="6-hairpin_glycosidase_sf"/>
</dbReference>
<dbReference type="GO" id="GO:0005980">
    <property type="term" value="P:glycogen catabolic process"/>
    <property type="evidence" value="ECO:0007669"/>
    <property type="project" value="InterPro"/>
</dbReference>
<dbReference type="InterPro" id="IPR010401">
    <property type="entry name" value="AGL/Gdb1"/>
</dbReference>
<dbReference type="SUPFAM" id="SSF48208">
    <property type="entry name" value="Six-hairpin glycosidases"/>
    <property type="match status" value="1"/>
</dbReference>
<reference evidence="2 3" key="1">
    <citation type="submission" date="2020-04" db="EMBL/GenBank/DDBJ databases">
        <title>Flammeovirga sp. SR4, a novel species isolated from seawater.</title>
        <authorList>
            <person name="Wang X."/>
        </authorList>
    </citation>
    <scope>NUCLEOTIDE SEQUENCE [LARGE SCALE GENOMIC DNA]</scope>
    <source>
        <strain evidence="2 3">ATCC 23126</strain>
    </source>
</reference>
<proteinExistence type="predicted"/>
<dbReference type="RefSeq" id="WP_169659530.1">
    <property type="nucleotide sequence ID" value="NZ_JABANE010000093.1"/>
</dbReference>
<dbReference type="EMBL" id="JABANE010000093">
    <property type="protein sequence ID" value="NME71314.1"/>
    <property type="molecule type" value="Genomic_DNA"/>
</dbReference>
<dbReference type="InterPro" id="IPR032790">
    <property type="entry name" value="GDE_C"/>
</dbReference>
<dbReference type="PANTHER" id="PTHR10569:SF2">
    <property type="entry name" value="GLYCOGEN DEBRANCHING ENZYME"/>
    <property type="match status" value="1"/>
</dbReference>
<dbReference type="GO" id="GO:0004135">
    <property type="term" value="F:amylo-alpha-1,6-glucosidase activity"/>
    <property type="evidence" value="ECO:0007669"/>
    <property type="project" value="InterPro"/>
</dbReference>
<evidence type="ECO:0000313" key="3">
    <source>
        <dbReference type="Proteomes" id="UP000576082"/>
    </source>
</evidence>
<feature type="domain" description="Glycogen debranching enzyme C-terminal" evidence="1">
    <location>
        <begin position="258"/>
        <end position="614"/>
    </location>
</feature>
<dbReference type="Proteomes" id="UP000576082">
    <property type="component" value="Unassembled WGS sequence"/>
</dbReference>